<dbReference type="KEGG" id="pgr:PGTG_10127"/>
<protein>
    <submittedName>
        <fullName evidence="1">Uncharacterized protein</fullName>
    </submittedName>
</protein>
<gene>
    <name evidence="1" type="ORF">PGTG_10127</name>
</gene>
<dbReference type="PANTHER" id="PTHR31912:SF34">
    <property type="entry name" value="NOTOCHORD-RELATED PROTEIN"/>
    <property type="match status" value="1"/>
</dbReference>
<dbReference type="PANTHER" id="PTHR31912">
    <property type="entry name" value="IP13529P"/>
    <property type="match status" value="1"/>
</dbReference>
<evidence type="ECO:0000313" key="2">
    <source>
        <dbReference type="Proteomes" id="UP000008783"/>
    </source>
</evidence>
<dbReference type="InParanoid" id="E3KJD2"/>
<dbReference type="STRING" id="418459.E3KJD2"/>
<dbReference type="VEuPathDB" id="FungiDB:PGTG_10127"/>
<sequence>MITDLGVKDNINKQAMENMREGKDQIMIDKIKRLDTEDDRDQLFSPIMRLKGFDGCLDTPVEILHVFLLGVVKYLTGDFMKGLKACHLERLMASWESFNKNSLNIDIINSVNMAKHHDSFLGKHFRIILQAAPFVFYQFMTEEQRQLWVSMFQDKT</sequence>
<proteinExistence type="predicted"/>
<name>E3KJD2_PUCGT</name>
<dbReference type="RefSeq" id="XP_003328826.2">
    <property type="nucleotide sequence ID" value="XM_003328778.2"/>
</dbReference>
<organism evidence="1 2">
    <name type="scientific">Puccinia graminis f. sp. tritici (strain CRL 75-36-700-3 / race SCCL)</name>
    <name type="common">Black stem rust fungus</name>
    <dbReference type="NCBI Taxonomy" id="418459"/>
    <lineage>
        <taxon>Eukaryota</taxon>
        <taxon>Fungi</taxon>
        <taxon>Dikarya</taxon>
        <taxon>Basidiomycota</taxon>
        <taxon>Pucciniomycotina</taxon>
        <taxon>Pucciniomycetes</taxon>
        <taxon>Pucciniales</taxon>
        <taxon>Pucciniaceae</taxon>
        <taxon>Puccinia</taxon>
    </lineage>
</organism>
<dbReference type="Proteomes" id="UP000008783">
    <property type="component" value="Unassembled WGS sequence"/>
</dbReference>
<keyword evidence="2" id="KW-1185">Reference proteome</keyword>
<dbReference type="AlphaFoldDB" id="E3KJD2"/>
<accession>E3KJD2</accession>
<dbReference type="HOGENOM" id="CLU_1687553_0_0_1"/>
<dbReference type="EMBL" id="DS178290">
    <property type="protein sequence ID" value="EFP84407.2"/>
    <property type="molecule type" value="Genomic_DNA"/>
</dbReference>
<evidence type="ECO:0000313" key="1">
    <source>
        <dbReference type="EMBL" id="EFP84407.2"/>
    </source>
</evidence>
<reference key="1">
    <citation type="submission" date="2007-01" db="EMBL/GenBank/DDBJ databases">
        <title>The Genome Sequence of Puccinia graminis f. sp. tritici Strain CRL 75-36-700-3.</title>
        <authorList>
            <consortium name="The Broad Institute Genome Sequencing Platform"/>
            <person name="Birren B."/>
            <person name="Lander E."/>
            <person name="Galagan J."/>
            <person name="Nusbaum C."/>
            <person name="Devon K."/>
            <person name="Cuomo C."/>
            <person name="Jaffe D."/>
            <person name="Butler J."/>
            <person name="Alvarez P."/>
            <person name="Gnerre S."/>
            <person name="Grabherr M."/>
            <person name="Mauceli E."/>
            <person name="Brockman W."/>
            <person name="Young S."/>
            <person name="LaButti K."/>
            <person name="Sykes S."/>
            <person name="DeCaprio D."/>
            <person name="Crawford M."/>
            <person name="Koehrsen M."/>
            <person name="Engels R."/>
            <person name="Montgomery P."/>
            <person name="Pearson M."/>
            <person name="Howarth C."/>
            <person name="Larson L."/>
            <person name="White J."/>
            <person name="Zeng Q."/>
            <person name="Kodira C."/>
            <person name="Yandava C."/>
            <person name="Alvarado L."/>
            <person name="O'Leary S."/>
            <person name="Szabo L."/>
            <person name="Dean R."/>
            <person name="Schein J."/>
        </authorList>
    </citation>
    <scope>NUCLEOTIDE SEQUENCE</scope>
    <source>
        <strain>CRL 75-36-700-3</strain>
    </source>
</reference>
<reference evidence="2" key="2">
    <citation type="journal article" date="2011" name="Proc. Natl. Acad. Sci. U.S.A.">
        <title>Obligate biotrophy features unraveled by the genomic analysis of rust fungi.</title>
        <authorList>
            <person name="Duplessis S."/>
            <person name="Cuomo C.A."/>
            <person name="Lin Y.-C."/>
            <person name="Aerts A."/>
            <person name="Tisserant E."/>
            <person name="Veneault-Fourrey C."/>
            <person name="Joly D.L."/>
            <person name="Hacquard S."/>
            <person name="Amselem J."/>
            <person name="Cantarel B.L."/>
            <person name="Chiu R."/>
            <person name="Coutinho P.M."/>
            <person name="Feau N."/>
            <person name="Field M."/>
            <person name="Frey P."/>
            <person name="Gelhaye E."/>
            <person name="Goldberg J."/>
            <person name="Grabherr M.G."/>
            <person name="Kodira C.D."/>
            <person name="Kohler A."/>
            <person name="Kuees U."/>
            <person name="Lindquist E.A."/>
            <person name="Lucas S.M."/>
            <person name="Mago R."/>
            <person name="Mauceli E."/>
            <person name="Morin E."/>
            <person name="Murat C."/>
            <person name="Pangilinan J.L."/>
            <person name="Park R."/>
            <person name="Pearson M."/>
            <person name="Quesneville H."/>
            <person name="Rouhier N."/>
            <person name="Sakthikumar S."/>
            <person name="Salamov A.A."/>
            <person name="Schmutz J."/>
            <person name="Selles B."/>
            <person name="Shapiro H."/>
            <person name="Tanguay P."/>
            <person name="Tuskan G.A."/>
            <person name="Henrissat B."/>
            <person name="Van de Peer Y."/>
            <person name="Rouze P."/>
            <person name="Ellis J.G."/>
            <person name="Dodds P.N."/>
            <person name="Schein J.E."/>
            <person name="Zhong S."/>
            <person name="Hamelin R.C."/>
            <person name="Grigoriev I.V."/>
            <person name="Szabo L.J."/>
            <person name="Martin F."/>
        </authorList>
    </citation>
    <scope>NUCLEOTIDE SEQUENCE [LARGE SCALE GENOMIC DNA]</scope>
    <source>
        <strain evidence="2">CRL 75-36-700-3 / race SCCL</strain>
    </source>
</reference>
<dbReference type="GeneID" id="10545835"/>
<dbReference type="OrthoDB" id="2506087at2759"/>